<organism evidence="10 11">
    <name type="scientific">Eremothecium sinecaudum</name>
    <dbReference type="NCBI Taxonomy" id="45286"/>
    <lineage>
        <taxon>Eukaryota</taxon>
        <taxon>Fungi</taxon>
        <taxon>Dikarya</taxon>
        <taxon>Ascomycota</taxon>
        <taxon>Saccharomycotina</taxon>
        <taxon>Saccharomycetes</taxon>
        <taxon>Saccharomycetales</taxon>
        <taxon>Saccharomycetaceae</taxon>
        <taxon>Eremothecium</taxon>
    </lineage>
</organism>
<dbReference type="PANTHER" id="PTHR28088">
    <property type="entry name" value="TRANSCRIPTIONAL ACTIVATOR HAA1-RELATED"/>
    <property type="match status" value="1"/>
</dbReference>
<evidence type="ECO:0000256" key="8">
    <source>
        <dbReference type="SAM" id="MobiDB-lite"/>
    </source>
</evidence>
<dbReference type="AlphaFoldDB" id="A0A0X8HUQ4"/>
<feature type="region of interest" description="Disordered" evidence="8">
    <location>
        <begin position="107"/>
        <end position="165"/>
    </location>
</feature>
<dbReference type="STRING" id="45286.A0A0X8HUQ4"/>
<dbReference type="PROSITE" id="PS01119">
    <property type="entry name" value="COPPER_FIST_1"/>
    <property type="match status" value="1"/>
</dbReference>
<evidence type="ECO:0000256" key="2">
    <source>
        <dbReference type="ARBA" id="ARBA00022723"/>
    </source>
</evidence>
<dbReference type="PANTHER" id="PTHR28088:SF5">
    <property type="entry name" value="TRANSCRIPTIONAL ACTIVATOR HAA1-RELATED"/>
    <property type="match status" value="1"/>
</dbReference>
<name>A0A0X8HUQ4_9SACH</name>
<dbReference type="PRINTS" id="PR00617">
    <property type="entry name" value="COPPERFIST"/>
</dbReference>
<evidence type="ECO:0000256" key="6">
    <source>
        <dbReference type="ARBA" id="ARBA00023163"/>
    </source>
</evidence>
<feature type="compositionally biased region" description="Low complexity" evidence="8">
    <location>
        <begin position="151"/>
        <end position="165"/>
    </location>
</feature>
<evidence type="ECO:0000313" key="11">
    <source>
        <dbReference type="Proteomes" id="UP000243052"/>
    </source>
</evidence>
<dbReference type="GO" id="GO:0005634">
    <property type="term" value="C:nucleus"/>
    <property type="evidence" value="ECO:0007669"/>
    <property type="project" value="UniProtKB-SubCell"/>
</dbReference>
<dbReference type="GO" id="GO:0006879">
    <property type="term" value="P:intracellular iron ion homeostasis"/>
    <property type="evidence" value="ECO:0007669"/>
    <property type="project" value="TreeGrafter"/>
</dbReference>
<dbReference type="GO" id="GO:0006878">
    <property type="term" value="P:intracellular copper ion homeostasis"/>
    <property type="evidence" value="ECO:0007669"/>
    <property type="project" value="TreeGrafter"/>
</dbReference>
<dbReference type="InterPro" id="IPR001083">
    <property type="entry name" value="Cu_fist_DNA-bd_dom"/>
</dbReference>
<reference evidence="10 11" key="1">
    <citation type="submission" date="2016-01" db="EMBL/GenBank/DDBJ databases">
        <title>Genome sequence of the yeast Holleya sinecauda.</title>
        <authorList>
            <person name="Dietrich F.S."/>
        </authorList>
    </citation>
    <scope>NUCLEOTIDE SEQUENCE [LARGE SCALE GENOMIC DNA]</scope>
    <source>
        <strain evidence="10 11">ATCC 58844</strain>
    </source>
</reference>
<gene>
    <name evidence="10" type="ORF">AW171_hschr63782</name>
</gene>
<dbReference type="GeneID" id="28725116"/>
<dbReference type="SUPFAM" id="SSF57879">
    <property type="entry name" value="Zinc domain conserved in yeast copper-regulated transcription factors"/>
    <property type="match status" value="1"/>
</dbReference>
<sequence length="666" mass="73270">MVLINGLKYACERCIRGHRVTTCNHTDQPLMMIKPKGRPSTTCAHCKELRRNKNTHASGVCTCGREEKRRLLKQAKDGTRSKTKDDKCKCSDSELCVCHKNRQNKTSLKRKNDDNGIIEPDFTEGSSYGSDFLEMKSKQENNNEQNRSPVINNASNNNDGINGDDSFAPLKSSLYMQDVMHLGLDPVQNMKPITPFTRTQVGEVSIPLNEYISAAVDNSVQSATPLLNLYDRILLQDANGGNKEKMSFFTDTSKTELNYNDLKKRQQRISSEHNTIQDHNDLNINYMASSNYLHSNSSRELANSDVPSVASDPMPKKLNSSDSISSLLNSSNVDKSNSHFYQDMLHCSLNQKKRFSQSPSLYSMDYTSSNGLSSNNSRPADTISNIPNPSGYSGNNTQFSSIALDNSVKQPAVNTLSLTPSFLDLPDGNYEVPYHQSFSIHGSKSNSTDRFRQQVPYAEQKAQSRQRSISIHKNHRYSQCPMDGPIPLTESPVDSSTTVNNVDPGELSAFETSNNMLSFNPPFYVSNSTDMGGQKTGSDTTILMMGNGSSNSVVNGNSSNYRATIGLGATMDGAATSYTITSSDEDISQFIADQGGSSKTQSNFPTSGWKRNVVGPSAASAIEDNGQQKDNIEAAKKSPLDIRSKNSLLAFNDDEYVDLESLIGNL</sequence>
<keyword evidence="2" id="KW-0479">Metal-binding</keyword>
<dbReference type="SMART" id="SM00412">
    <property type="entry name" value="Cu_FIST"/>
    <property type="match status" value="1"/>
</dbReference>
<evidence type="ECO:0000256" key="3">
    <source>
        <dbReference type="ARBA" id="ARBA00022833"/>
    </source>
</evidence>
<evidence type="ECO:0000256" key="1">
    <source>
        <dbReference type="ARBA" id="ARBA00004123"/>
    </source>
</evidence>
<keyword evidence="11" id="KW-1185">Reference proteome</keyword>
<evidence type="ECO:0000259" key="9">
    <source>
        <dbReference type="PROSITE" id="PS50073"/>
    </source>
</evidence>
<dbReference type="RefSeq" id="XP_017988803.1">
    <property type="nucleotide sequence ID" value="XM_018133071.1"/>
</dbReference>
<dbReference type="OrthoDB" id="5600085at2759"/>
<dbReference type="PROSITE" id="PS50073">
    <property type="entry name" value="COPPER_FIST_2"/>
    <property type="match status" value="1"/>
</dbReference>
<dbReference type="InterPro" id="IPR036395">
    <property type="entry name" value="Cu_fist_DNA-bd_dom_sf"/>
</dbReference>
<dbReference type="GO" id="GO:0000978">
    <property type="term" value="F:RNA polymerase II cis-regulatory region sequence-specific DNA binding"/>
    <property type="evidence" value="ECO:0007669"/>
    <property type="project" value="TreeGrafter"/>
</dbReference>
<keyword evidence="7" id="KW-0539">Nucleus</keyword>
<dbReference type="Pfam" id="PF00649">
    <property type="entry name" value="Copper-fist"/>
    <property type="match status" value="1"/>
</dbReference>
<accession>A0A0X8HUQ4</accession>
<dbReference type="Gene3D" id="3.90.430.10">
    <property type="entry name" value="Copper fist DNA-binding domain"/>
    <property type="match status" value="1"/>
</dbReference>
<keyword evidence="4" id="KW-0186">Copper</keyword>
<comment type="subcellular location">
    <subcellularLocation>
        <location evidence="1">Nucleus</location>
    </subcellularLocation>
</comment>
<dbReference type="FunFam" id="3.90.430.10:FF:000001">
    <property type="entry name" value="Copper fist DNA-binding protein"/>
    <property type="match status" value="1"/>
</dbReference>
<keyword evidence="5" id="KW-0805">Transcription regulation</keyword>
<dbReference type="Proteomes" id="UP000243052">
    <property type="component" value="Chromosome vi"/>
</dbReference>
<dbReference type="EMBL" id="CP014246">
    <property type="protein sequence ID" value="AMD21807.1"/>
    <property type="molecule type" value="Genomic_DNA"/>
</dbReference>
<dbReference type="GO" id="GO:0045944">
    <property type="term" value="P:positive regulation of transcription by RNA polymerase II"/>
    <property type="evidence" value="ECO:0007669"/>
    <property type="project" value="TreeGrafter"/>
</dbReference>
<dbReference type="InterPro" id="IPR051763">
    <property type="entry name" value="Copper_Homeo_Regul"/>
</dbReference>
<proteinExistence type="predicted"/>
<evidence type="ECO:0000313" key="10">
    <source>
        <dbReference type="EMBL" id="AMD21807.1"/>
    </source>
</evidence>
<evidence type="ECO:0000256" key="5">
    <source>
        <dbReference type="ARBA" id="ARBA00023015"/>
    </source>
</evidence>
<keyword evidence="3" id="KW-0862">Zinc</keyword>
<keyword evidence="6" id="KW-0804">Transcription</keyword>
<evidence type="ECO:0000256" key="4">
    <source>
        <dbReference type="ARBA" id="ARBA00023008"/>
    </source>
</evidence>
<dbReference type="GO" id="GO:0000981">
    <property type="term" value="F:DNA-binding transcription factor activity, RNA polymerase II-specific"/>
    <property type="evidence" value="ECO:0007669"/>
    <property type="project" value="TreeGrafter"/>
</dbReference>
<dbReference type="SMART" id="SM01090">
    <property type="entry name" value="Copper-fist"/>
    <property type="match status" value="1"/>
</dbReference>
<evidence type="ECO:0000256" key="7">
    <source>
        <dbReference type="ARBA" id="ARBA00023242"/>
    </source>
</evidence>
<protein>
    <submittedName>
        <fullName evidence="10">HFL049Wp</fullName>
    </submittedName>
</protein>
<feature type="region of interest" description="Disordered" evidence="8">
    <location>
        <begin position="297"/>
        <end position="323"/>
    </location>
</feature>
<dbReference type="GO" id="GO:0005507">
    <property type="term" value="F:copper ion binding"/>
    <property type="evidence" value="ECO:0007669"/>
    <property type="project" value="InterPro"/>
</dbReference>
<feature type="domain" description="Copper-fist" evidence="9">
    <location>
        <begin position="1"/>
        <end position="40"/>
    </location>
</feature>